<sequence length="143" mass="15781">MTPQQVAEQMNACGASTDVSLVHAWESGEYSPTEPELIALADVLWCRTTDLMGVEEPRTLGEHRLARQFTTAKLADSIGMDAAQYEQAEERRAWSGDERQTAALLRLLNLTPLQLAKAVERSAPPRPDVAAPPKSPLRQGRSW</sequence>
<organism evidence="3 4">
    <name type="scientific">Streptomyces asoensis</name>
    <dbReference type="NCBI Taxonomy" id="249586"/>
    <lineage>
        <taxon>Bacteria</taxon>
        <taxon>Bacillati</taxon>
        <taxon>Actinomycetota</taxon>
        <taxon>Actinomycetes</taxon>
        <taxon>Kitasatosporales</taxon>
        <taxon>Streptomycetaceae</taxon>
        <taxon>Streptomyces</taxon>
    </lineage>
</organism>
<evidence type="ECO:0000313" key="4">
    <source>
        <dbReference type="Proteomes" id="UP000649259"/>
    </source>
</evidence>
<feature type="domain" description="HTH cro/C1-type" evidence="2">
    <location>
        <begin position="25"/>
        <end position="51"/>
    </location>
</feature>
<dbReference type="InterPro" id="IPR001387">
    <property type="entry name" value="Cro/C1-type_HTH"/>
</dbReference>
<evidence type="ECO:0000259" key="2">
    <source>
        <dbReference type="PROSITE" id="PS50943"/>
    </source>
</evidence>
<dbReference type="GeneID" id="91470274"/>
<dbReference type="CDD" id="cd00093">
    <property type="entry name" value="HTH_XRE"/>
    <property type="match status" value="1"/>
</dbReference>
<proteinExistence type="predicted"/>
<comment type="caution">
    <text evidence="3">The sequence shown here is derived from an EMBL/GenBank/DDBJ whole genome shotgun (WGS) entry which is preliminary data.</text>
</comment>
<reference evidence="4" key="1">
    <citation type="submission" date="2023-07" db="EMBL/GenBank/DDBJ databases">
        <title>Whole genome shotgun sequence of Streptomyces cacaoi subsp. asoensis NBRC 13813.</title>
        <authorList>
            <person name="Komaki H."/>
            <person name="Tamura T."/>
        </authorList>
    </citation>
    <scope>NUCLEOTIDE SEQUENCE [LARGE SCALE GENOMIC DNA]</scope>
    <source>
        <strain evidence="4">NBRC 13813</strain>
    </source>
</reference>
<dbReference type="PROSITE" id="PS50943">
    <property type="entry name" value="HTH_CROC1"/>
    <property type="match status" value="1"/>
</dbReference>
<keyword evidence="4" id="KW-1185">Reference proteome</keyword>
<dbReference type="Gene3D" id="1.10.260.40">
    <property type="entry name" value="lambda repressor-like DNA-binding domains"/>
    <property type="match status" value="1"/>
</dbReference>
<name>A0ABQ3RY35_9ACTN</name>
<dbReference type="EMBL" id="BNEB01000002">
    <property type="protein sequence ID" value="GHI60727.1"/>
    <property type="molecule type" value="Genomic_DNA"/>
</dbReference>
<dbReference type="InterPro" id="IPR010982">
    <property type="entry name" value="Lambda_DNA-bd_dom_sf"/>
</dbReference>
<accession>A0ABQ3RY35</accession>
<evidence type="ECO:0000256" key="1">
    <source>
        <dbReference type="SAM" id="MobiDB-lite"/>
    </source>
</evidence>
<dbReference type="RefSeq" id="WP_229901134.1">
    <property type="nucleotide sequence ID" value="NZ_BMSI01000002.1"/>
</dbReference>
<gene>
    <name evidence="3" type="ORF">Saso_23770</name>
</gene>
<dbReference type="Proteomes" id="UP000649259">
    <property type="component" value="Unassembled WGS sequence"/>
</dbReference>
<feature type="region of interest" description="Disordered" evidence="1">
    <location>
        <begin position="118"/>
        <end position="143"/>
    </location>
</feature>
<evidence type="ECO:0000313" key="3">
    <source>
        <dbReference type="EMBL" id="GHI60727.1"/>
    </source>
</evidence>
<protein>
    <recommendedName>
        <fullName evidence="2">HTH cro/C1-type domain-containing protein</fullName>
    </recommendedName>
</protein>